<accession>A0A507B792</accession>
<evidence type="ECO:0000256" key="2">
    <source>
        <dbReference type="SAM" id="Phobius"/>
    </source>
</evidence>
<protein>
    <recommendedName>
        <fullName evidence="4">GH16 domain-containing protein</fullName>
    </recommendedName>
</protein>
<dbReference type="AlphaFoldDB" id="A0A507B792"/>
<keyword evidence="2" id="KW-0472">Membrane</keyword>
<dbReference type="SUPFAM" id="SSF49899">
    <property type="entry name" value="Concanavalin A-like lectins/glucanases"/>
    <property type="match status" value="1"/>
</dbReference>
<comment type="caution">
    <text evidence="5">The sequence shown here is derived from an EMBL/GenBank/DDBJ whole genome shotgun (WGS) entry which is preliminary data.</text>
</comment>
<dbReference type="InParanoid" id="A0A507B792"/>
<dbReference type="CDD" id="cd00413">
    <property type="entry name" value="Glyco_hydrolase_16"/>
    <property type="match status" value="1"/>
</dbReference>
<dbReference type="EMBL" id="SKBQ01000020">
    <property type="protein sequence ID" value="TPX15563.1"/>
    <property type="molecule type" value="Genomic_DNA"/>
</dbReference>
<keyword evidence="2" id="KW-1133">Transmembrane helix</keyword>
<feature type="region of interest" description="Disordered" evidence="1">
    <location>
        <begin position="253"/>
        <end position="282"/>
    </location>
</feature>
<evidence type="ECO:0000256" key="3">
    <source>
        <dbReference type="SAM" id="SignalP"/>
    </source>
</evidence>
<name>A0A507B792_9PEZI</name>
<evidence type="ECO:0000256" key="1">
    <source>
        <dbReference type="SAM" id="MobiDB-lite"/>
    </source>
</evidence>
<organism evidence="5 6">
    <name type="scientific">Thyridium curvatum</name>
    <dbReference type="NCBI Taxonomy" id="1093900"/>
    <lineage>
        <taxon>Eukaryota</taxon>
        <taxon>Fungi</taxon>
        <taxon>Dikarya</taxon>
        <taxon>Ascomycota</taxon>
        <taxon>Pezizomycotina</taxon>
        <taxon>Sordariomycetes</taxon>
        <taxon>Sordariomycetidae</taxon>
        <taxon>Thyridiales</taxon>
        <taxon>Thyridiaceae</taxon>
        <taxon>Thyridium</taxon>
    </lineage>
</organism>
<feature type="chain" id="PRO_5021247480" description="GH16 domain-containing protein" evidence="3">
    <location>
        <begin position="37"/>
        <end position="438"/>
    </location>
</feature>
<keyword evidence="6" id="KW-1185">Reference proteome</keyword>
<dbReference type="PANTHER" id="PTHR38121:SF5">
    <property type="entry name" value="GH16 DOMAIN-CONTAINING PROTEIN"/>
    <property type="match status" value="1"/>
</dbReference>
<evidence type="ECO:0000313" key="6">
    <source>
        <dbReference type="Proteomes" id="UP000319257"/>
    </source>
</evidence>
<feature type="transmembrane region" description="Helical" evidence="2">
    <location>
        <begin position="413"/>
        <end position="435"/>
    </location>
</feature>
<dbReference type="GO" id="GO:0004553">
    <property type="term" value="F:hydrolase activity, hydrolyzing O-glycosyl compounds"/>
    <property type="evidence" value="ECO:0007669"/>
    <property type="project" value="InterPro"/>
</dbReference>
<dbReference type="Gene3D" id="2.60.120.200">
    <property type="match status" value="1"/>
</dbReference>
<evidence type="ECO:0000313" key="5">
    <source>
        <dbReference type="EMBL" id="TPX15563.1"/>
    </source>
</evidence>
<proteinExistence type="predicted"/>
<dbReference type="STRING" id="1093900.A0A507B792"/>
<feature type="domain" description="GH16" evidence="4">
    <location>
        <begin position="146"/>
        <end position="257"/>
    </location>
</feature>
<evidence type="ECO:0000259" key="4">
    <source>
        <dbReference type="Pfam" id="PF00722"/>
    </source>
</evidence>
<dbReference type="Pfam" id="PF00722">
    <property type="entry name" value="Glyco_hydro_16"/>
    <property type="match status" value="1"/>
</dbReference>
<dbReference type="InterPro" id="IPR000757">
    <property type="entry name" value="Beta-glucanase-like"/>
</dbReference>
<feature type="compositionally biased region" description="Basic and acidic residues" evidence="1">
    <location>
        <begin position="260"/>
        <end position="270"/>
    </location>
</feature>
<dbReference type="InterPro" id="IPR013320">
    <property type="entry name" value="ConA-like_dom_sf"/>
</dbReference>
<keyword evidence="3" id="KW-0732">Signal</keyword>
<keyword evidence="2" id="KW-0812">Transmembrane</keyword>
<dbReference type="PANTHER" id="PTHR38121">
    <property type="entry name" value="GH16 DOMAIN-CONTAINING PROTEIN"/>
    <property type="match status" value="1"/>
</dbReference>
<dbReference type="OrthoDB" id="25131at2759"/>
<dbReference type="GO" id="GO:0005975">
    <property type="term" value="P:carbohydrate metabolic process"/>
    <property type="evidence" value="ECO:0007669"/>
    <property type="project" value="InterPro"/>
</dbReference>
<feature type="compositionally biased region" description="Low complexity" evidence="1">
    <location>
        <begin position="271"/>
        <end position="282"/>
    </location>
</feature>
<gene>
    <name evidence="5" type="ORF">E0L32_004261</name>
</gene>
<reference evidence="5 6" key="1">
    <citation type="submission" date="2019-06" db="EMBL/GenBank/DDBJ databases">
        <title>Draft genome sequence of the filamentous fungus Phialemoniopsis curvata isolated from diesel fuel.</title>
        <authorList>
            <person name="Varaljay V.A."/>
            <person name="Lyon W.J."/>
            <person name="Crouch A.L."/>
            <person name="Drake C.E."/>
            <person name="Hollomon J.M."/>
            <person name="Nadeau L.J."/>
            <person name="Nunn H.S."/>
            <person name="Stevenson B.S."/>
            <person name="Bojanowski C.L."/>
            <person name="Crookes-Goodson W.J."/>
        </authorList>
    </citation>
    <scope>NUCLEOTIDE SEQUENCE [LARGE SCALE GENOMIC DNA]</scope>
    <source>
        <strain evidence="5 6">D216</strain>
    </source>
</reference>
<dbReference type="GeneID" id="41971708"/>
<dbReference type="RefSeq" id="XP_030997274.1">
    <property type="nucleotide sequence ID" value="XM_031138652.1"/>
</dbReference>
<dbReference type="Proteomes" id="UP000319257">
    <property type="component" value="Unassembled WGS sequence"/>
</dbReference>
<feature type="signal peptide" evidence="3">
    <location>
        <begin position="1"/>
        <end position="36"/>
    </location>
</feature>
<sequence length="438" mass="47009">MTASIGSSSSSSTTFRLLLFLVFLLLHGLLIPAVSADCECGYAASIGTGPDAVEHVFTDLIETDFSRLADVAANTDWQRQAFNLSRERARGAYGEMFAVENIAANPRKGSEGEEQEGEEEDAGLRLVVRSDVVNDMVPVAEIDTMRLDVLYGTFRAGLKITDVPGTCSAFFWEIDMEFLSKDFNAANGTFPVNLVLQSRRAAESGFDAQRAGTFVRANLPFDPTLAFHEYRIDFLPGRVLFYADNVVLARMQDDDDDDQTGGHDDGDRSGSGEVAAAAAAADAGPVVPRHAGHLVLQHWSNGNPLWSGGPPAPRGAGGGRDAVTAVAYVKAYFNSSAGRRQEDWRRRCGGDDDPGREKKAAAAAAAVCRIPEVTAANLSAREFFFSAHPRMVPNQTVSRNGGGRWRGGSGGGVVWSAFLFTVLVLVVVQGGEMMFGAW</sequence>